<dbReference type="RefSeq" id="WP_316974256.1">
    <property type="nucleotide sequence ID" value="NZ_JAWIIJ010000009.1"/>
</dbReference>
<keyword evidence="4" id="KW-1185">Reference proteome</keyword>
<evidence type="ECO:0000313" key="4">
    <source>
        <dbReference type="Proteomes" id="UP001269819"/>
    </source>
</evidence>
<name>A0ABU3W0N8_9GAMM</name>
<evidence type="ECO:0000256" key="1">
    <source>
        <dbReference type="HAMAP-Rule" id="MF_01866"/>
    </source>
</evidence>
<dbReference type="InterPro" id="IPR038068">
    <property type="entry name" value="YcgL-like_sf"/>
</dbReference>
<gene>
    <name evidence="3" type="ORF">RYS15_13795</name>
</gene>
<proteinExistence type="inferred from homology"/>
<sequence length="96" mass="11315">MTDKTFVSVFRSSKKADTYIFVRRGHYWSTLPEALREIFGQPVHSMDLVLTPERKLARATGQAVLEAIEDKDFYLQMPEELESYVVEFKEKLKDRR</sequence>
<dbReference type="PANTHER" id="PTHR38109:SF1">
    <property type="entry name" value="PROTEIN YCGL"/>
    <property type="match status" value="1"/>
</dbReference>
<dbReference type="Proteomes" id="UP001269819">
    <property type="component" value="Unassembled WGS sequence"/>
</dbReference>
<protein>
    <recommendedName>
        <fullName evidence="1">YcgL domain-containing protein RYS15_13795</fullName>
    </recommendedName>
</protein>
<dbReference type="PROSITE" id="PS51648">
    <property type="entry name" value="YCGL"/>
    <property type="match status" value="1"/>
</dbReference>
<dbReference type="EMBL" id="JAWIIJ010000009">
    <property type="protein sequence ID" value="MDV2079757.1"/>
    <property type="molecule type" value="Genomic_DNA"/>
</dbReference>
<dbReference type="SUPFAM" id="SSF160191">
    <property type="entry name" value="YcgL-like"/>
    <property type="match status" value="1"/>
</dbReference>
<dbReference type="InterPro" id="IPR027354">
    <property type="entry name" value="YcgL_dom"/>
</dbReference>
<evidence type="ECO:0000313" key="3">
    <source>
        <dbReference type="EMBL" id="MDV2079757.1"/>
    </source>
</evidence>
<dbReference type="Pfam" id="PF05166">
    <property type="entry name" value="YcgL"/>
    <property type="match status" value="1"/>
</dbReference>
<evidence type="ECO:0000259" key="2">
    <source>
        <dbReference type="PROSITE" id="PS51648"/>
    </source>
</evidence>
<dbReference type="PANTHER" id="PTHR38109">
    <property type="entry name" value="PROTEIN YCGL"/>
    <property type="match status" value="1"/>
</dbReference>
<dbReference type="HAMAP" id="MF_01866">
    <property type="entry name" value="UPF0745"/>
    <property type="match status" value="1"/>
</dbReference>
<dbReference type="Gene3D" id="3.10.510.20">
    <property type="entry name" value="YcgL domain"/>
    <property type="match status" value="1"/>
</dbReference>
<comment type="caution">
    <text evidence="3">The sequence shown here is derived from an EMBL/GenBank/DDBJ whole genome shotgun (WGS) entry which is preliminary data.</text>
</comment>
<accession>A0ABU3W0N8</accession>
<feature type="domain" description="YcgL" evidence="2">
    <location>
        <begin position="5"/>
        <end position="89"/>
    </location>
</feature>
<reference evidence="3 4" key="1">
    <citation type="submission" date="2023-10" db="EMBL/GenBank/DDBJ databases">
        <title>Characteristics and mechanism of a salt-tolerant marine origin heterotrophic nitrifying- aerobic denitrifying bacteria Marinobacter xestospongiae HN1.</title>
        <authorList>
            <person name="Qi R."/>
        </authorList>
    </citation>
    <scope>NUCLEOTIDE SEQUENCE [LARGE SCALE GENOMIC DNA]</scope>
    <source>
        <strain evidence="3 4">HN1</strain>
    </source>
</reference>
<organism evidence="3 4">
    <name type="scientific">Marinobacter xestospongiae</name>
    <dbReference type="NCBI Taxonomy" id="994319"/>
    <lineage>
        <taxon>Bacteria</taxon>
        <taxon>Pseudomonadati</taxon>
        <taxon>Pseudomonadota</taxon>
        <taxon>Gammaproteobacteria</taxon>
        <taxon>Pseudomonadales</taxon>
        <taxon>Marinobacteraceae</taxon>
        <taxon>Marinobacter</taxon>
    </lineage>
</organism>